<dbReference type="Proteomes" id="UP001499895">
    <property type="component" value="Unassembled WGS sequence"/>
</dbReference>
<name>A0ABP3JPQ3_9ACTN</name>
<keyword evidence="4" id="KW-1185">Reference proteome</keyword>
<dbReference type="InterPro" id="IPR049240">
    <property type="entry name" value="DUF6875"/>
</dbReference>
<dbReference type="RefSeq" id="WP_344089461.1">
    <property type="nucleotide sequence ID" value="NZ_BAAAHB010000018.1"/>
</dbReference>
<protein>
    <recommendedName>
        <fullName evidence="2">DUF6875 domain-containing protein</fullName>
    </recommendedName>
</protein>
<dbReference type="EMBL" id="BAAAHB010000018">
    <property type="protein sequence ID" value="GAA0460197.1"/>
    <property type="molecule type" value="Genomic_DNA"/>
</dbReference>
<comment type="caution">
    <text evidence="3">The sequence shown here is derived from an EMBL/GenBank/DDBJ whole genome shotgun (WGS) entry which is preliminary data.</text>
</comment>
<dbReference type="Pfam" id="PF21780">
    <property type="entry name" value="DUF6875"/>
    <property type="match status" value="1"/>
</dbReference>
<accession>A0ABP3JPQ3</accession>
<reference evidence="4" key="1">
    <citation type="journal article" date="2019" name="Int. J. Syst. Evol. Microbiol.">
        <title>The Global Catalogue of Microorganisms (GCM) 10K type strain sequencing project: providing services to taxonomists for standard genome sequencing and annotation.</title>
        <authorList>
            <consortium name="The Broad Institute Genomics Platform"/>
            <consortium name="The Broad Institute Genome Sequencing Center for Infectious Disease"/>
            <person name="Wu L."/>
            <person name="Ma J."/>
        </authorList>
    </citation>
    <scope>NUCLEOTIDE SEQUENCE [LARGE SCALE GENOMIC DNA]</scope>
    <source>
        <strain evidence="4">JCM 10649</strain>
    </source>
</reference>
<evidence type="ECO:0000313" key="3">
    <source>
        <dbReference type="EMBL" id="GAA0460197.1"/>
    </source>
</evidence>
<evidence type="ECO:0000313" key="4">
    <source>
        <dbReference type="Proteomes" id="UP001499895"/>
    </source>
</evidence>
<proteinExistence type="predicted"/>
<feature type="region of interest" description="Disordered" evidence="1">
    <location>
        <begin position="1"/>
        <end position="21"/>
    </location>
</feature>
<evidence type="ECO:0000259" key="2">
    <source>
        <dbReference type="Pfam" id="PF21780"/>
    </source>
</evidence>
<evidence type="ECO:0000256" key="1">
    <source>
        <dbReference type="SAM" id="MobiDB-lite"/>
    </source>
</evidence>
<sequence>MTLTGIDSPGTGRPTDGQEGRRILSEVTDWLRVFLARPHPDLGRKGAVCPFMEQSLKLGRTAVSSVDVSGARGPKRLESLARSALGRLDGPHASDDVYNAFVMVPVGPDAATRHRIVVDVQQALKKEAVAAGKMVGEFFPGHPMPGIHNEGFRPLDSPHPVLAVRSMVITDILFLTFPEIPVADRLSYLAVWHDQFGGEPAERWNEIYRTAKDQAEREICELV</sequence>
<feature type="domain" description="DUF6875" evidence="2">
    <location>
        <begin position="25"/>
        <end position="193"/>
    </location>
</feature>
<organism evidence="3 4">
    <name type="scientific">Streptomyces stramineus</name>
    <dbReference type="NCBI Taxonomy" id="173861"/>
    <lineage>
        <taxon>Bacteria</taxon>
        <taxon>Bacillati</taxon>
        <taxon>Actinomycetota</taxon>
        <taxon>Actinomycetes</taxon>
        <taxon>Kitasatosporales</taxon>
        <taxon>Streptomycetaceae</taxon>
        <taxon>Streptomyces</taxon>
    </lineage>
</organism>
<gene>
    <name evidence="3" type="ORF">GCM10009544_23420</name>
</gene>